<dbReference type="Pfam" id="PF01196">
    <property type="entry name" value="Ribosomal_L17"/>
    <property type="match status" value="1"/>
</dbReference>
<dbReference type="Proteomes" id="UP000177416">
    <property type="component" value="Unassembled WGS sequence"/>
</dbReference>
<dbReference type="EMBL" id="MFJJ01000053">
    <property type="protein sequence ID" value="OGG12884.1"/>
    <property type="molecule type" value="Genomic_DNA"/>
</dbReference>
<evidence type="ECO:0000256" key="2">
    <source>
        <dbReference type="ARBA" id="ARBA00022980"/>
    </source>
</evidence>
<dbReference type="PROSITE" id="PS01167">
    <property type="entry name" value="RIBOSOMAL_L17"/>
    <property type="match status" value="1"/>
</dbReference>
<keyword evidence="2 5" id="KW-0689">Ribosomal protein</keyword>
<sequence length="139" mass="15637">MRHSVAGYKLSRTKNERRRLLAGLARDLIVRGSIRTTLAKAKAVQPMVEKLVTLAKGGRTASIKKVLSNWQTMRMLLSDAKTRFRQRTSGFTRIVKVGTRVGDNAPEVLLQFVDLRPEPKKEKVIDTKKLVAKSKKAKP</sequence>
<dbReference type="GO" id="GO:0006412">
    <property type="term" value="P:translation"/>
    <property type="evidence" value="ECO:0007669"/>
    <property type="project" value="InterPro"/>
</dbReference>
<name>A0A1F5ZKN8_9BACT</name>
<accession>A0A1F5ZKN8</accession>
<dbReference type="NCBIfam" id="TIGR00059">
    <property type="entry name" value="L17"/>
    <property type="match status" value="1"/>
</dbReference>
<proteinExistence type="inferred from homology"/>
<evidence type="ECO:0000256" key="4">
    <source>
        <dbReference type="ARBA" id="ARBA00035494"/>
    </source>
</evidence>
<organism evidence="7 8">
    <name type="scientific">Candidatus Gottesmanbacteria bacterium RIFCSPHIGHO2_01_FULL_46_14</name>
    <dbReference type="NCBI Taxonomy" id="1798380"/>
    <lineage>
        <taxon>Bacteria</taxon>
        <taxon>Candidatus Gottesmaniibacteriota</taxon>
    </lineage>
</organism>
<dbReference type="PANTHER" id="PTHR14413:SF16">
    <property type="entry name" value="LARGE RIBOSOMAL SUBUNIT PROTEIN BL17M"/>
    <property type="match status" value="1"/>
</dbReference>
<evidence type="ECO:0000256" key="6">
    <source>
        <dbReference type="RuleBase" id="RU000661"/>
    </source>
</evidence>
<reference evidence="7 8" key="1">
    <citation type="journal article" date="2016" name="Nat. Commun.">
        <title>Thousands of microbial genomes shed light on interconnected biogeochemical processes in an aquifer system.</title>
        <authorList>
            <person name="Anantharaman K."/>
            <person name="Brown C.T."/>
            <person name="Hug L.A."/>
            <person name="Sharon I."/>
            <person name="Castelle C.J."/>
            <person name="Probst A.J."/>
            <person name="Thomas B.C."/>
            <person name="Singh A."/>
            <person name="Wilkins M.J."/>
            <person name="Karaoz U."/>
            <person name="Brodie E.L."/>
            <person name="Williams K.H."/>
            <person name="Hubbard S.S."/>
            <person name="Banfield J.F."/>
        </authorList>
    </citation>
    <scope>NUCLEOTIDE SEQUENCE [LARGE SCALE GENOMIC DNA]</scope>
</reference>
<gene>
    <name evidence="7" type="ORF">A2875_04585</name>
</gene>
<dbReference type="InterPro" id="IPR036373">
    <property type="entry name" value="Ribosomal_bL17_sf"/>
</dbReference>
<evidence type="ECO:0000256" key="3">
    <source>
        <dbReference type="ARBA" id="ARBA00023274"/>
    </source>
</evidence>
<dbReference type="GO" id="GO:0022625">
    <property type="term" value="C:cytosolic large ribosomal subunit"/>
    <property type="evidence" value="ECO:0007669"/>
    <property type="project" value="TreeGrafter"/>
</dbReference>
<dbReference type="GO" id="GO:0003735">
    <property type="term" value="F:structural constituent of ribosome"/>
    <property type="evidence" value="ECO:0007669"/>
    <property type="project" value="InterPro"/>
</dbReference>
<comment type="caution">
    <text evidence="7">The sequence shown here is derived from an EMBL/GenBank/DDBJ whole genome shotgun (WGS) entry which is preliminary data.</text>
</comment>
<evidence type="ECO:0000313" key="7">
    <source>
        <dbReference type="EMBL" id="OGG12884.1"/>
    </source>
</evidence>
<keyword evidence="3 5" id="KW-0687">Ribonucleoprotein</keyword>
<comment type="similarity">
    <text evidence="1 5">Belongs to the bacterial ribosomal protein bL17 family.</text>
</comment>
<dbReference type="InterPro" id="IPR047859">
    <property type="entry name" value="Ribosomal_bL17_CS"/>
</dbReference>
<dbReference type="Gene3D" id="3.90.1030.10">
    <property type="entry name" value="Ribosomal protein L17"/>
    <property type="match status" value="1"/>
</dbReference>
<dbReference type="SUPFAM" id="SSF64263">
    <property type="entry name" value="Prokaryotic ribosomal protein L17"/>
    <property type="match status" value="1"/>
</dbReference>
<evidence type="ECO:0000256" key="5">
    <source>
        <dbReference type="RuleBase" id="RU000660"/>
    </source>
</evidence>
<dbReference type="InterPro" id="IPR000456">
    <property type="entry name" value="Ribosomal_bL17"/>
</dbReference>
<protein>
    <recommendedName>
        <fullName evidence="4 6">50S ribosomal protein L17</fullName>
    </recommendedName>
</protein>
<dbReference type="PANTHER" id="PTHR14413">
    <property type="entry name" value="RIBOSOMAL PROTEIN L17"/>
    <property type="match status" value="1"/>
</dbReference>
<evidence type="ECO:0000256" key="1">
    <source>
        <dbReference type="ARBA" id="ARBA00008777"/>
    </source>
</evidence>
<evidence type="ECO:0000313" key="8">
    <source>
        <dbReference type="Proteomes" id="UP000177416"/>
    </source>
</evidence>
<dbReference type="AlphaFoldDB" id="A0A1F5ZKN8"/>